<protein>
    <submittedName>
        <fullName evidence="5">Biotin-dependent carboxyltransferase family protein</fullName>
    </submittedName>
</protein>
<evidence type="ECO:0000313" key="5">
    <source>
        <dbReference type="EMBL" id="MFC3614502.1"/>
    </source>
</evidence>
<dbReference type="RefSeq" id="WP_386735759.1">
    <property type="nucleotide sequence ID" value="NZ_JBHRXI010000010.1"/>
</dbReference>
<accession>A0ABV7TFV5</accession>
<dbReference type="InterPro" id="IPR003778">
    <property type="entry name" value="CT_A_B"/>
</dbReference>
<keyword evidence="3" id="KW-0067">ATP-binding</keyword>
<evidence type="ECO:0000259" key="4">
    <source>
        <dbReference type="SMART" id="SM00797"/>
    </source>
</evidence>
<dbReference type="PANTHER" id="PTHR43309:SF5">
    <property type="entry name" value="5-OXOPROLINASE SUBUNIT C"/>
    <property type="match status" value="1"/>
</dbReference>
<gene>
    <name evidence="5" type="ORF">ACFORG_12070</name>
</gene>
<comment type="caution">
    <text evidence="5">The sequence shown here is derived from an EMBL/GenBank/DDBJ whole genome shotgun (WGS) entry which is preliminary data.</text>
</comment>
<evidence type="ECO:0000256" key="3">
    <source>
        <dbReference type="ARBA" id="ARBA00022840"/>
    </source>
</evidence>
<proteinExistence type="predicted"/>
<keyword evidence="2" id="KW-0378">Hydrolase</keyword>
<dbReference type="SMART" id="SM00797">
    <property type="entry name" value="AHS2"/>
    <property type="match status" value="1"/>
</dbReference>
<reference evidence="6" key="1">
    <citation type="journal article" date="2019" name="Int. J. Syst. Evol. Microbiol.">
        <title>The Global Catalogue of Microorganisms (GCM) 10K type strain sequencing project: providing services to taxonomists for standard genome sequencing and annotation.</title>
        <authorList>
            <consortium name="The Broad Institute Genomics Platform"/>
            <consortium name="The Broad Institute Genome Sequencing Center for Infectious Disease"/>
            <person name="Wu L."/>
            <person name="Ma J."/>
        </authorList>
    </citation>
    <scope>NUCLEOTIDE SEQUENCE [LARGE SCALE GENOMIC DNA]</scope>
    <source>
        <strain evidence="6">KCTC 42911</strain>
    </source>
</reference>
<feature type="domain" description="Carboxyltransferase" evidence="4">
    <location>
        <begin position="24"/>
        <end position="297"/>
    </location>
</feature>
<dbReference type="Pfam" id="PF02626">
    <property type="entry name" value="CT_A_B"/>
    <property type="match status" value="1"/>
</dbReference>
<dbReference type="Proteomes" id="UP001595629">
    <property type="component" value="Unassembled WGS sequence"/>
</dbReference>
<dbReference type="PANTHER" id="PTHR43309">
    <property type="entry name" value="5-OXOPROLINASE SUBUNIT C"/>
    <property type="match status" value="1"/>
</dbReference>
<evidence type="ECO:0000313" key="6">
    <source>
        <dbReference type="Proteomes" id="UP001595629"/>
    </source>
</evidence>
<dbReference type="InterPro" id="IPR029000">
    <property type="entry name" value="Cyclophilin-like_dom_sf"/>
</dbReference>
<organism evidence="5 6">
    <name type="scientific">Lutimaribacter marinistellae</name>
    <dbReference type="NCBI Taxonomy" id="1820329"/>
    <lineage>
        <taxon>Bacteria</taxon>
        <taxon>Pseudomonadati</taxon>
        <taxon>Pseudomonadota</taxon>
        <taxon>Alphaproteobacteria</taxon>
        <taxon>Rhodobacterales</taxon>
        <taxon>Roseobacteraceae</taxon>
        <taxon>Lutimaribacter</taxon>
    </lineage>
</organism>
<name>A0ABV7TFV5_9RHOB</name>
<evidence type="ECO:0000256" key="1">
    <source>
        <dbReference type="ARBA" id="ARBA00022741"/>
    </source>
</evidence>
<dbReference type="Gene3D" id="2.40.100.10">
    <property type="entry name" value="Cyclophilin-like"/>
    <property type="match status" value="1"/>
</dbReference>
<dbReference type="EMBL" id="JBHRXI010000010">
    <property type="protein sequence ID" value="MFC3614502.1"/>
    <property type="molecule type" value="Genomic_DNA"/>
</dbReference>
<keyword evidence="6" id="KW-1185">Reference proteome</keyword>
<dbReference type="InterPro" id="IPR052708">
    <property type="entry name" value="PxpC"/>
</dbReference>
<keyword evidence="1" id="KW-0547">Nucleotide-binding</keyword>
<evidence type="ECO:0000256" key="2">
    <source>
        <dbReference type="ARBA" id="ARBA00022801"/>
    </source>
</evidence>
<sequence>MSLHVHRIGPACTVQDLGRTGYLDHGLSRAGAVDLFALHEGAALLGQDPMLAALEMAGMGGEFEAQADMVVALTGARMQASIDGTPVAWNASHGLAKGQRLSIGAVQQGVYGYLHVAGGIATQPFLDSRSSHLVAGIGSPVEAGQTLPVGGGKAKPGMTLTVEDRFSGGTLRVVESFQSALFDGDIRARFAATVFRRSQRANRMGVKLDSEGEGFAARGQLNVLSEVIAIGDIQMTGTGEPFILLPECQTTGGYPRIATVIPCDLARAAQCPAGAEIRFRFLRLDEAVAAQRQAEAELARLPGQVAPLVRDPAGMADLLSYQLIGGVVSATDEGEK</sequence>